<dbReference type="InParanoid" id="A0A1X2HJW4"/>
<dbReference type="Proteomes" id="UP000242180">
    <property type="component" value="Unassembled WGS sequence"/>
</dbReference>
<evidence type="ECO:0000313" key="8">
    <source>
        <dbReference type="EMBL" id="ORY98886.1"/>
    </source>
</evidence>
<dbReference type="AlphaFoldDB" id="A0A1X2HJW4"/>
<evidence type="ECO:0000259" key="7">
    <source>
        <dbReference type="Pfam" id="PF08323"/>
    </source>
</evidence>
<keyword evidence="5" id="KW-0472">Membrane</keyword>
<organism evidence="8 9">
    <name type="scientific">Syncephalastrum racemosum</name>
    <name type="common">Filamentous fungus</name>
    <dbReference type="NCBI Taxonomy" id="13706"/>
    <lineage>
        <taxon>Eukaryota</taxon>
        <taxon>Fungi</taxon>
        <taxon>Fungi incertae sedis</taxon>
        <taxon>Mucoromycota</taxon>
        <taxon>Mucoromycotina</taxon>
        <taxon>Mucoromycetes</taxon>
        <taxon>Mucorales</taxon>
        <taxon>Syncephalastraceae</taxon>
        <taxon>Syncephalastrum</taxon>
    </lineage>
</organism>
<keyword evidence="4" id="KW-0035">Amyloplast</keyword>
<comment type="caution">
    <text evidence="8">The sequence shown here is derived from an EMBL/GenBank/DDBJ whole genome shotgun (WGS) entry which is preliminary data.</text>
</comment>
<sequence>MAPPPPSNVEVMMVHRRNSTTTATITKDSRREYRLPLTQYDRTHYFSKYDRRWRWWNIAFIFMFLFALFEAGALLFGGALLHRQPPPIRIALRQYPPMKYRHMPPSSTEVMKGTSVYHVTKEFGPAAMGGMGMVVTALAAAQQRSGIFQTHIVMPYYSFIKNKYKPERVVDLVVDIRDKEGGMVPVEFRVWKMMHVFDPPPPPENITSWEIIDGINTTVVTTPPPVHIPATEQVPVYLIGPGNRRPLNLAFRARSPLHVYSVPQALPMEWKDQFFSKAAAEFIAHQAASIDEISLFAPPSRPFPHVDIVHLHGATNAYVAKHLRDYEQRHQLGARPPAIMYTMHDYLDELQYTNTVSNVHKFLDAPDARLLKYQRGHRVFMSSLGIDFSDVTTFVSKTMAADIVEGRLDFYLKELVLDSVLRKAEEDRFFGITNGVDFGTLNPFNNKRMVSRKLAYPAQALDQVKAQPTSPGTVTWHLAASHKEYVVAAKDRAKKWLVRRGMLDVRDVDRPVVLFVGRFQYNKGLEIFDEACQYFVKNDMKLIIMGQPNNYPLSWVEALERRYPDHVKVMSTAREQRQWSVFYRAAADFAFVPSLTESFGLVAAEGLLFGAPVISTGAGGLREFLVDRPAKRSNVRVSRDKLTRAPTLTSHETYNAYLFEPSTLAEAISDAAQDYHENRQSKPRREEFLLRMIRSAVALGWDRDHHEGPVYEYMKAYHIALGRRQMPPLRHHEPADEQNLIARLQSSA</sequence>
<feature type="domain" description="Starch synthase catalytic" evidence="7">
    <location>
        <begin position="116"/>
        <end position="407"/>
    </location>
</feature>
<keyword evidence="3" id="KW-0808">Transferase</keyword>
<keyword evidence="2" id="KW-0328">Glycosyltransferase</keyword>
<dbReference type="PANTHER" id="PTHR45825:SF11">
    <property type="entry name" value="ALPHA AMYLASE DOMAIN-CONTAINING PROTEIN"/>
    <property type="match status" value="1"/>
</dbReference>
<name>A0A1X2HJW4_SYNRA</name>
<dbReference type="Pfam" id="PF00534">
    <property type="entry name" value="Glycos_transf_1"/>
    <property type="match status" value="1"/>
</dbReference>
<keyword evidence="5" id="KW-1133">Transmembrane helix</keyword>
<evidence type="ECO:0000313" key="9">
    <source>
        <dbReference type="Proteomes" id="UP000242180"/>
    </source>
</evidence>
<dbReference type="SUPFAM" id="SSF53756">
    <property type="entry name" value="UDP-Glycosyltransferase/glycogen phosphorylase"/>
    <property type="match status" value="1"/>
</dbReference>
<reference evidence="8 9" key="1">
    <citation type="submission" date="2016-07" db="EMBL/GenBank/DDBJ databases">
        <title>Pervasive Adenine N6-methylation of Active Genes in Fungi.</title>
        <authorList>
            <consortium name="DOE Joint Genome Institute"/>
            <person name="Mondo S.J."/>
            <person name="Dannebaum R.O."/>
            <person name="Kuo R.C."/>
            <person name="Labutti K."/>
            <person name="Haridas S."/>
            <person name="Kuo A."/>
            <person name="Salamov A."/>
            <person name="Ahrendt S.R."/>
            <person name="Lipzen A."/>
            <person name="Sullivan W."/>
            <person name="Andreopoulos W.B."/>
            <person name="Clum A."/>
            <person name="Lindquist E."/>
            <person name="Daum C."/>
            <person name="Ramamoorthy G.K."/>
            <person name="Gryganskyi A."/>
            <person name="Culley D."/>
            <person name="Magnuson J.K."/>
            <person name="James T.Y."/>
            <person name="O'Malley M.A."/>
            <person name="Stajich J.E."/>
            <person name="Spatafora J.W."/>
            <person name="Visel A."/>
            <person name="Grigoriev I.V."/>
        </authorList>
    </citation>
    <scope>NUCLEOTIDE SEQUENCE [LARGE SCALE GENOMIC DNA]</scope>
    <source>
        <strain evidence="8 9">NRRL 2496</strain>
    </source>
</reference>
<evidence type="ECO:0000256" key="5">
    <source>
        <dbReference type="SAM" id="Phobius"/>
    </source>
</evidence>
<evidence type="ECO:0000256" key="4">
    <source>
        <dbReference type="ARBA" id="ARBA00023234"/>
    </source>
</evidence>
<gene>
    <name evidence="8" type="ORF">BCR43DRAFT_488334</name>
</gene>
<protein>
    <submittedName>
        <fullName evidence="8">Uncharacterized protein</fullName>
    </submittedName>
</protein>
<dbReference type="STRING" id="13706.A0A1X2HJW4"/>
<feature type="domain" description="Glycosyl transferase family 1" evidence="6">
    <location>
        <begin position="507"/>
        <end position="627"/>
    </location>
</feature>
<dbReference type="Gene3D" id="3.40.50.2000">
    <property type="entry name" value="Glycogen Phosphorylase B"/>
    <property type="match status" value="2"/>
</dbReference>
<dbReference type="OrthoDB" id="512920at2759"/>
<proteinExistence type="predicted"/>
<comment type="subcellular location">
    <subcellularLocation>
        <location evidence="1">Plastid</location>
        <location evidence="1">Amyloplast</location>
    </subcellularLocation>
</comment>
<dbReference type="PANTHER" id="PTHR45825">
    <property type="entry name" value="GRANULE-BOUND STARCH SYNTHASE 1, CHLOROPLASTIC/AMYLOPLASTIC"/>
    <property type="match status" value="1"/>
</dbReference>
<evidence type="ECO:0000256" key="1">
    <source>
        <dbReference type="ARBA" id="ARBA00004602"/>
    </source>
</evidence>
<evidence type="ECO:0000256" key="2">
    <source>
        <dbReference type="ARBA" id="ARBA00022676"/>
    </source>
</evidence>
<accession>A0A1X2HJW4</accession>
<dbReference type="InterPro" id="IPR013534">
    <property type="entry name" value="Starch_synth_cat_dom"/>
</dbReference>
<dbReference type="Pfam" id="PF08323">
    <property type="entry name" value="Glyco_transf_5"/>
    <property type="match status" value="1"/>
</dbReference>
<dbReference type="EMBL" id="MCGN01000003">
    <property type="protein sequence ID" value="ORY98886.1"/>
    <property type="molecule type" value="Genomic_DNA"/>
</dbReference>
<feature type="transmembrane region" description="Helical" evidence="5">
    <location>
        <begin position="55"/>
        <end position="81"/>
    </location>
</feature>
<keyword evidence="4" id="KW-0934">Plastid</keyword>
<dbReference type="InterPro" id="IPR001296">
    <property type="entry name" value="Glyco_trans_1"/>
</dbReference>
<dbReference type="OMA" id="RRDFHLK"/>
<keyword evidence="9" id="KW-1185">Reference proteome</keyword>
<evidence type="ECO:0000259" key="6">
    <source>
        <dbReference type="Pfam" id="PF00534"/>
    </source>
</evidence>
<keyword evidence="5" id="KW-0812">Transmembrane</keyword>
<evidence type="ECO:0000256" key="3">
    <source>
        <dbReference type="ARBA" id="ARBA00022679"/>
    </source>
</evidence>
<dbReference type="GO" id="GO:0016757">
    <property type="term" value="F:glycosyltransferase activity"/>
    <property type="evidence" value="ECO:0007669"/>
    <property type="project" value="UniProtKB-KW"/>
</dbReference>